<organism evidence="7 8">
    <name type="scientific">Saccharopolyspora gloriosae</name>
    <dbReference type="NCBI Taxonomy" id="455344"/>
    <lineage>
        <taxon>Bacteria</taxon>
        <taxon>Bacillati</taxon>
        <taxon>Actinomycetota</taxon>
        <taxon>Actinomycetes</taxon>
        <taxon>Pseudonocardiales</taxon>
        <taxon>Pseudonocardiaceae</taxon>
        <taxon>Saccharopolyspora</taxon>
    </lineage>
</organism>
<feature type="transmembrane region" description="Helical" evidence="6">
    <location>
        <begin position="39"/>
        <end position="59"/>
    </location>
</feature>
<keyword evidence="3 6" id="KW-0812">Transmembrane</keyword>
<evidence type="ECO:0000313" key="7">
    <source>
        <dbReference type="EMBL" id="MBB5071937.1"/>
    </source>
</evidence>
<dbReference type="InterPro" id="IPR003339">
    <property type="entry name" value="ABC/ECF_trnsptr_transmembrane"/>
</dbReference>
<evidence type="ECO:0000313" key="8">
    <source>
        <dbReference type="Proteomes" id="UP000580474"/>
    </source>
</evidence>
<dbReference type="InterPro" id="IPR051611">
    <property type="entry name" value="ECF_transporter_component"/>
</dbReference>
<dbReference type="Pfam" id="PF02361">
    <property type="entry name" value="CbiQ"/>
    <property type="match status" value="1"/>
</dbReference>
<dbReference type="CDD" id="cd16914">
    <property type="entry name" value="EcfT"/>
    <property type="match status" value="1"/>
</dbReference>
<keyword evidence="5 6" id="KW-0472">Membrane</keyword>
<dbReference type="EMBL" id="JACHIV010000001">
    <property type="protein sequence ID" value="MBB5071937.1"/>
    <property type="molecule type" value="Genomic_DNA"/>
</dbReference>
<reference evidence="7 8" key="1">
    <citation type="submission" date="2020-08" db="EMBL/GenBank/DDBJ databases">
        <title>Sequencing the genomes of 1000 actinobacteria strains.</title>
        <authorList>
            <person name="Klenk H.-P."/>
        </authorList>
    </citation>
    <scope>NUCLEOTIDE SEQUENCE [LARGE SCALE GENOMIC DNA]</scope>
    <source>
        <strain evidence="7 8">DSM 45582</strain>
    </source>
</reference>
<keyword evidence="8" id="KW-1185">Reference proteome</keyword>
<dbReference type="Proteomes" id="UP000580474">
    <property type="component" value="Unassembled WGS sequence"/>
</dbReference>
<keyword evidence="4 6" id="KW-1133">Transmembrane helix</keyword>
<evidence type="ECO:0000256" key="5">
    <source>
        <dbReference type="ARBA" id="ARBA00023136"/>
    </source>
</evidence>
<proteinExistence type="predicted"/>
<comment type="subcellular location">
    <subcellularLocation>
        <location evidence="1">Membrane</location>
        <topology evidence="1">Multi-pass membrane protein</topology>
    </subcellularLocation>
</comment>
<dbReference type="PANTHER" id="PTHR34857">
    <property type="entry name" value="SLL0384 PROTEIN"/>
    <property type="match status" value="1"/>
</dbReference>
<dbReference type="AlphaFoldDB" id="A0A840NUU8"/>
<evidence type="ECO:0000256" key="1">
    <source>
        <dbReference type="ARBA" id="ARBA00004141"/>
    </source>
</evidence>
<feature type="transmembrane region" description="Helical" evidence="6">
    <location>
        <begin position="106"/>
        <end position="129"/>
    </location>
</feature>
<dbReference type="PANTHER" id="PTHR34857:SF2">
    <property type="entry name" value="SLL0384 PROTEIN"/>
    <property type="match status" value="1"/>
</dbReference>
<feature type="transmembrane region" description="Helical" evidence="6">
    <location>
        <begin position="66"/>
        <end position="86"/>
    </location>
</feature>
<evidence type="ECO:0000256" key="2">
    <source>
        <dbReference type="ARBA" id="ARBA00022475"/>
    </source>
</evidence>
<accession>A0A840NUU8</accession>
<evidence type="ECO:0000256" key="6">
    <source>
        <dbReference type="SAM" id="Phobius"/>
    </source>
</evidence>
<dbReference type="GO" id="GO:0005886">
    <property type="term" value="C:plasma membrane"/>
    <property type="evidence" value="ECO:0007669"/>
    <property type="project" value="UniProtKB-ARBA"/>
</dbReference>
<keyword evidence="2" id="KW-1003">Cell membrane</keyword>
<protein>
    <submittedName>
        <fullName evidence="7">Energy-coupling factor transport system permease protein</fullName>
    </submittedName>
</protein>
<sequence length="259" mass="27184">MSAVMFFQDGGSPVHRLNPVTKLALALAVTTTAFAIPVFWAPLLLVLLVLVPAVVVAGVGRTYARLLPLFAAPLVISVFLLQGLFFPEGTTVLAAWGPVAVTAEGLSFAALTSLRLVAMLGAFLFLLLTTHPGALMSAMVERGLSPKTSYVVSATLQIVPAFRARARNVLRAQQARGLDTTGLRRRVRTLLPLIGPLLLGSLADLEARAVAMEARAFGAPHRRTALLALADSPAQRVARLLMAAVAVAAVVANVVGVAR</sequence>
<name>A0A840NUU8_9PSEU</name>
<feature type="transmembrane region" description="Helical" evidence="6">
    <location>
        <begin position="240"/>
        <end position="258"/>
    </location>
</feature>
<evidence type="ECO:0000256" key="3">
    <source>
        <dbReference type="ARBA" id="ARBA00022692"/>
    </source>
</evidence>
<gene>
    <name evidence="7" type="ORF">BJ969_005025</name>
</gene>
<dbReference type="RefSeq" id="WP_184482844.1">
    <property type="nucleotide sequence ID" value="NZ_JACHIV010000001.1"/>
</dbReference>
<evidence type="ECO:0000256" key="4">
    <source>
        <dbReference type="ARBA" id="ARBA00022989"/>
    </source>
</evidence>
<comment type="caution">
    <text evidence="7">The sequence shown here is derived from an EMBL/GenBank/DDBJ whole genome shotgun (WGS) entry which is preliminary data.</text>
</comment>